<dbReference type="EMBL" id="CYKH01000651">
    <property type="protein sequence ID" value="CUG10246.1"/>
    <property type="molecule type" value="Genomic_DNA"/>
</dbReference>
<evidence type="ECO:0000259" key="1">
    <source>
        <dbReference type="Pfam" id="PF01145"/>
    </source>
</evidence>
<reference evidence="3" key="1">
    <citation type="submission" date="2015-09" db="EMBL/GenBank/DDBJ databases">
        <authorList>
            <consortium name="Pathogen Informatics"/>
        </authorList>
    </citation>
    <scope>NUCLEOTIDE SEQUENCE [LARGE SCALE GENOMIC DNA]</scope>
    <source>
        <strain evidence="3">Lake Konstanz</strain>
    </source>
</reference>
<name>A0A0S4IXV4_BODSA</name>
<evidence type="ECO:0000313" key="3">
    <source>
        <dbReference type="Proteomes" id="UP000051952"/>
    </source>
</evidence>
<accession>A0A0S4IXV4</accession>
<protein>
    <submittedName>
        <fullName evidence="2">Membrane-associated protein, putative</fullName>
    </submittedName>
</protein>
<organism evidence="2 3">
    <name type="scientific">Bodo saltans</name>
    <name type="common">Flagellated protozoan</name>
    <dbReference type="NCBI Taxonomy" id="75058"/>
    <lineage>
        <taxon>Eukaryota</taxon>
        <taxon>Discoba</taxon>
        <taxon>Euglenozoa</taxon>
        <taxon>Kinetoplastea</taxon>
        <taxon>Metakinetoplastina</taxon>
        <taxon>Eubodonida</taxon>
        <taxon>Bodonidae</taxon>
        <taxon>Bodo</taxon>
    </lineage>
</organism>
<proteinExistence type="predicted"/>
<dbReference type="VEuPathDB" id="TriTrypDB:BSAL_74445"/>
<gene>
    <name evidence="2" type="ORF">BSAL_74445</name>
</gene>
<dbReference type="Proteomes" id="UP000051952">
    <property type="component" value="Unassembled WGS sequence"/>
</dbReference>
<sequence length="159" mass="17336">MGRLFSASALCTGFGAIVAFHSVFYVRPDTAALVTPTGGATQAGAASPPTVWREGLHICFPLGYNVVPVDLRRRSKEVQVVVRRSTDGAPGCCTVRITYHVDLDKAHSLHTTYGLASFENTLVVSSTNAVVWEAFHDDKKTLIELKEEHVRPLLAEKKN</sequence>
<evidence type="ECO:0000313" key="2">
    <source>
        <dbReference type="EMBL" id="CUG10246.1"/>
    </source>
</evidence>
<keyword evidence="3" id="KW-1185">Reference proteome</keyword>
<feature type="domain" description="Band 7" evidence="1">
    <location>
        <begin position="26"/>
        <end position="155"/>
    </location>
</feature>
<dbReference type="AlphaFoldDB" id="A0A0S4IXV4"/>
<dbReference type="InterPro" id="IPR001107">
    <property type="entry name" value="Band_7"/>
</dbReference>
<dbReference type="Pfam" id="PF01145">
    <property type="entry name" value="Band_7"/>
    <property type="match status" value="1"/>
</dbReference>